<gene>
    <name evidence="2" type="ORF">E6C76_02735</name>
</gene>
<dbReference type="GO" id="GO:0003723">
    <property type="term" value="F:RNA binding"/>
    <property type="evidence" value="ECO:0007669"/>
    <property type="project" value="InterPro"/>
</dbReference>
<dbReference type="EMBL" id="SSOC01000001">
    <property type="protein sequence ID" value="THF67309.1"/>
    <property type="molecule type" value="Genomic_DNA"/>
</dbReference>
<organism evidence="2 3">
    <name type="scientific">Pseudothauera nasutitermitis</name>
    <dbReference type="NCBI Taxonomy" id="2565930"/>
    <lineage>
        <taxon>Bacteria</taxon>
        <taxon>Pseudomonadati</taxon>
        <taxon>Pseudomonadota</taxon>
        <taxon>Betaproteobacteria</taxon>
        <taxon>Rhodocyclales</taxon>
        <taxon>Zoogloeaceae</taxon>
        <taxon>Pseudothauera</taxon>
    </lineage>
</organism>
<dbReference type="OrthoDB" id="9035207at2"/>
<dbReference type="Proteomes" id="UP000308430">
    <property type="component" value="Unassembled WGS sequence"/>
</dbReference>
<reference evidence="2 3" key="1">
    <citation type="submission" date="2019-04" db="EMBL/GenBank/DDBJ databases">
        <title>Azoarcus nasutitermitis sp. nov. isolated from termite nest.</title>
        <authorList>
            <person name="Lin S.-Y."/>
            <person name="Hameed A."/>
            <person name="Hsu Y.-H."/>
            <person name="Young C.-C."/>
        </authorList>
    </citation>
    <scope>NUCLEOTIDE SEQUENCE [LARGE SCALE GENOMIC DNA]</scope>
    <source>
        <strain evidence="2 3">CC-YHH838</strain>
    </source>
</reference>
<dbReference type="InterPro" id="IPR014944">
    <property type="entry name" value="Toxin_SymE-like"/>
</dbReference>
<proteinExistence type="predicted"/>
<evidence type="ECO:0000313" key="2">
    <source>
        <dbReference type="EMBL" id="THF67309.1"/>
    </source>
</evidence>
<dbReference type="GO" id="GO:0016070">
    <property type="term" value="P:RNA metabolic process"/>
    <property type="evidence" value="ECO:0007669"/>
    <property type="project" value="InterPro"/>
</dbReference>
<feature type="domain" description="Toxin SymE-like" evidence="1">
    <location>
        <begin position="12"/>
        <end position="68"/>
    </location>
</feature>
<evidence type="ECO:0000259" key="1">
    <source>
        <dbReference type="Pfam" id="PF08845"/>
    </source>
</evidence>
<comment type="caution">
    <text evidence="2">The sequence shown here is derived from an EMBL/GenBank/DDBJ whole genome shotgun (WGS) entry which is preliminary data.</text>
</comment>
<dbReference type="RefSeq" id="WP_136346718.1">
    <property type="nucleotide sequence ID" value="NZ_SSOC01000001.1"/>
</dbReference>
<evidence type="ECO:0000313" key="3">
    <source>
        <dbReference type="Proteomes" id="UP000308430"/>
    </source>
</evidence>
<dbReference type="GO" id="GO:0016788">
    <property type="term" value="F:hydrolase activity, acting on ester bonds"/>
    <property type="evidence" value="ECO:0007669"/>
    <property type="project" value="InterPro"/>
</dbReference>
<sequence length="70" mass="7993">MAVRNAIALKPRLLTIRRSYYEYHLKGRGPRPPAVPWITLRGYWIHRAGFSAGQRVKVLISDHSLTIVPA</sequence>
<dbReference type="GO" id="GO:0005737">
    <property type="term" value="C:cytoplasm"/>
    <property type="evidence" value="ECO:0007669"/>
    <property type="project" value="InterPro"/>
</dbReference>
<dbReference type="AlphaFoldDB" id="A0A4S4B3U6"/>
<dbReference type="Pfam" id="PF08845">
    <property type="entry name" value="SymE_toxin"/>
    <property type="match status" value="1"/>
</dbReference>
<accession>A0A4S4B3U6</accession>
<keyword evidence="3" id="KW-1185">Reference proteome</keyword>
<protein>
    <submittedName>
        <fullName evidence="2">Type I toxin-antitoxin system SymE family toxin</fullName>
    </submittedName>
</protein>
<name>A0A4S4B3U6_9RHOO</name>